<protein>
    <submittedName>
        <fullName evidence="1">Uncharacterized protein</fullName>
    </submittedName>
</protein>
<gene>
    <name evidence="1" type="ORF">pKP91-00073</name>
</gene>
<dbReference type="EMBL" id="MG736312">
    <property type="protein sequence ID" value="AVX52236.1"/>
    <property type="molecule type" value="Genomic_DNA"/>
</dbReference>
<sequence length="29" mass="3294">MSYSRKSKQESVLNQTDDRYTQGCLGIKG</sequence>
<geneLocation type="plasmid" evidence="1">
    <name>pKP91</name>
</geneLocation>
<name>A0A2U7XWX7_KLEPN</name>
<evidence type="ECO:0000313" key="1">
    <source>
        <dbReference type="EMBL" id="AVX52236.1"/>
    </source>
</evidence>
<keyword evidence="1" id="KW-0614">Plasmid</keyword>
<organism evidence="1">
    <name type="scientific">Klebsiella pneumoniae</name>
    <dbReference type="NCBI Taxonomy" id="573"/>
    <lineage>
        <taxon>Bacteria</taxon>
        <taxon>Pseudomonadati</taxon>
        <taxon>Pseudomonadota</taxon>
        <taxon>Gammaproteobacteria</taxon>
        <taxon>Enterobacterales</taxon>
        <taxon>Enterobacteriaceae</taxon>
        <taxon>Klebsiella/Raoultella group</taxon>
        <taxon>Klebsiella</taxon>
        <taxon>Klebsiella pneumoniae complex</taxon>
    </lineage>
</organism>
<proteinExistence type="predicted"/>
<reference evidence="1" key="1">
    <citation type="journal article" date="2018" name="Emerg. Microbes Infect.">
        <title>Identified a colistin-resistance gene mcr-8.1 in klebsiella pneumoniae.</title>
        <authorList>
            <person name="Wang X."/>
            <person name="Wang Y."/>
            <person name="Shen Z."/>
        </authorList>
    </citation>
    <scope>NUCLEOTIDE SEQUENCE</scope>
    <source>
        <strain evidence="1">KP91</strain>
        <plasmid evidence="1">pKP91</plasmid>
    </source>
</reference>
<dbReference type="AlphaFoldDB" id="A0A2U7XWX7"/>
<accession>A0A2U7XWX7</accession>